<gene>
    <name evidence="2" type="ORF">STRTUCAR8_05321</name>
</gene>
<dbReference type="AlphaFoldDB" id="L7F5T7"/>
<feature type="region of interest" description="Disordered" evidence="1">
    <location>
        <begin position="42"/>
        <end position="72"/>
    </location>
</feature>
<dbReference type="Proteomes" id="UP000010931">
    <property type="component" value="Unassembled WGS sequence"/>
</dbReference>
<reference evidence="2 3" key="1">
    <citation type="journal article" date="2011" name="Plasmid">
        <title>Streptomyces turgidiscabies Car8 contains a modular pathogenicity island that shares virulence genes with other actinobacterial plant pathogens.</title>
        <authorList>
            <person name="Huguet-Tapia J.C."/>
            <person name="Badger J.H."/>
            <person name="Loria R."/>
            <person name="Pettis G.S."/>
        </authorList>
    </citation>
    <scope>NUCLEOTIDE SEQUENCE [LARGE SCALE GENOMIC DNA]</scope>
    <source>
        <strain evidence="2 3">Car8</strain>
    </source>
</reference>
<name>L7F5T7_STRT8</name>
<keyword evidence="3" id="KW-1185">Reference proteome</keyword>
<dbReference type="EMBL" id="AEJB01000318">
    <property type="protein sequence ID" value="ELP66953.1"/>
    <property type="molecule type" value="Genomic_DNA"/>
</dbReference>
<evidence type="ECO:0000313" key="3">
    <source>
        <dbReference type="Proteomes" id="UP000010931"/>
    </source>
</evidence>
<proteinExistence type="predicted"/>
<feature type="compositionally biased region" description="Basic and acidic residues" evidence="1">
    <location>
        <begin position="52"/>
        <end position="63"/>
    </location>
</feature>
<organism evidence="2 3">
    <name type="scientific">Streptomyces turgidiscabies (strain Car8)</name>
    <dbReference type="NCBI Taxonomy" id="698760"/>
    <lineage>
        <taxon>Bacteria</taxon>
        <taxon>Bacillati</taxon>
        <taxon>Actinomycetota</taxon>
        <taxon>Actinomycetes</taxon>
        <taxon>Kitasatosporales</taxon>
        <taxon>Streptomycetaceae</taxon>
        <taxon>Streptomyces</taxon>
    </lineage>
</organism>
<protein>
    <submittedName>
        <fullName evidence="2">Uncharacterized protein</fullName>
    </submittedName>
</protein>
<evidence type="ECO:0000313" key="2">
    <source>
        <dbReference type="EMBL" id="ELP66953.1"/>
    </source>
</evidence>
<evidence type="ECO:0000256" key="1">
    <source>
        <dbReference type="SAM" id="MobiDB-lite"/>
    </source>
</evidence>
<sequence length="72" mass="7371">MGEERLPGALSAGGARGRRLVNAAADSAADSTDAVVPMLATPRRPEAGLAAGREHPGRGEKVKPRTRGVSCH</sequence>
<dbReference type="PATRIC" id="fig|698760.3.peg.4291"/>
<accession>L7F5T7</accession>
<comment type="caution">
    <text evidence="2">The sequence shown here is derived from an EMBL/GenBank/DDBJ whole genome shotgun (WGS) entry which is preliminary data.</text>
</comment>